<keyword evidence="1" id="KW-0812">Transmembrane</keyword>
<evidence type="ECO:0000313" key="2">
    <source>
        <dbReference type="EMBL" id="GGI12420.1"/>
    </source>
</evidence>
<feature type="transmembrane region" description="Helical" evidence="1">
    <location>
        <begin position="16"/>
        <end position="38"/>
    </location>
</feature>
<protein>
    <recommendedName>
        <fullName evidence="4">Stage II sporulation protein M</fullName>
    </recommendedName>
</protein>
<dbReference type="AlphaFoldDB" id="A0A8J3AGI1"/>
<reference evidence="2" key="1">
    <citation type="journal article" date="2014" name="Int. J. Syst. Evol. Microbiol.">
        <title>Complete genome sequence of Corynebacterium casei LMG S-19264T (=DSM 44701T), isolated from a smear-ripened cheese.</title>
        <authorList>
            <consortium name="US DOE Joint Genome Institute (JGI-PGF)"/>
            <person name="Walter F."/>
            <person name="Albersmeier A."/>
            <person name="Kalinowski J."/>
            <person name="Ruckert C."/>
        </authorList>
    </citation>
    <scope>NUCLEOTIDE SEQUENCE</scope>
    <source>
        <strain evidence="2">CCM 8606</strain>
    </source>
</reference>
<organism evidence="2 3">
    <name type="scientific">Galliscardovia ingluviei</name>
    <dbReference type="NCBI Taxonomy" id="1769422"/>
    <lineage>
        <taxon>Bacteria</taxon>
        <taxon>Bacillati</taxon>
        <taxon>Actinomycetota</taxon>
        <taxon>Actinomycetes</taxon>
        <taxon>Bifidobacteriales</taxon>
        <taxon>Bifidobacteriaceae</taxon>
        <taxon>Galliscardovia</taxon>
    </lineage>
</organism>
<proteinExistence type="predicted"/>
<sequence length="189" mass="19863">MRGHMEISTIRDEINLAIIISSLVLALSVGVSYCTLIGHMRGGGGMLAAPLDSTINPLFLSILLRNSVVALGLFSGVLTFGLSSLLNIAFIGFTVGSTTAAAIMEVGAKSVIISVAGYAIIEIIGYILAAASGLVPVLSILNYQHGIAGTTKFAIYIRRIRCSFILLMISLVFIFSGAILETLIIVSRS</sequence>
<evidence type="ECO:0008006" key="4">
    <source>
        <dbReference type="Google" id="ProtNLM"/>
    </source>
</evidence>
<gene>
    <name evidence="2" type="ORF">GCM10007377_00870</name>
</gene>
<feature type="transmembrane region" description="Helical" evidence="1">
    <location>
        <begin position="164"/>
        <end position="186"/>
    </location>
</feature>
<keyword evidence="1" id="KW-0472">Membrane</keyword>
<dbReference type="EMBL" id="BMDH01000001">
    <property type="protein sequence ID" value="GGI12420.1"/>
    <property type="molecule type" value="Genomic_DNA"/>
</dbReference>
<reference evidence="2" key="2">
    <citation type="submission" date="2020-09" db="EMBL/GenBank/DDBJ databases">
        <authorList>
            <person name="Sun Q."/>
            <person name="Sedlacek I."/>
        </authorList>
    </citation>
    <scope>NUCLEOTIDE SEQUENCE</scope>
    <source>
        <strain evidence="2">CCM 8606</strain>
    </source>
</reference>
<feature type="transmembrane region" description="Helical" evidence="1">
    <location>
        <begin position="85"/>
        <end position="104"/>
    </location>
</feature>
<name>A0A8J3AGI1_9BIFI</name>
<keyword evidence="1" id="KW-1133">Transmembrane helix</keyword>
<accession>A0A8J3AGI1</accession>
<feature type="transmembrane region" description="Helical" evidence="1">
    <location>
        <begin position="58"/>
        <end position="78"/>
    </location>
</feature>
<dbReference type="Proteomes" id="UP000619536">
    <property type="component" value="Unassembled WGS sequence"/>
</dbReference>
<comment type="caution">
    <text evidence="2">The sequence shown here is derived from an EMBL/GenBank/DDBJ whole genome shotgun (WGS) entry which is preliminary data.</text>
</comment>
<evidence type="ECO:0000256" key="1">
    <source>
        <dbReference type="SAM" id="Phobius"/>
    </source>
</evidence>
<evidence type="ECO:0000313" key="3">
    <source>
        <dbReference type="Proteomes" id="UP000619536"/>
    </source>
</evidence>
<keyword evidence="3" id="KW-1185">Reference proteome</keyword>
<feature type="transmembrane region" description="Helical" evidence="1">
    <location>
        <begin position="116"/>
        <end position="143"/>
    </location>
</feature>